<organism evidence="1 2">
    <name type="scientific">Panagrolaimus sp. ES5</name>
    <dbReference type="NCBI Taxonomy" id="591445"/>
    <lineage>
        <taxon>Eukaryota</taxon>
        <taxon>Metazoa</taxon>
        <taxon>Ecdysozoa</taxon>
        <taxon>Nematoda</taxon>
        <taxon>Chromadorea</taxon>
        <taxon>Rhabditida</taxon>
        <taxon>Tylenchina</taxon>
        <taxon>Panagrolaimomorpha</taxon>
        <taxon>Panagrolaimoidea</taxon>
        <taxon>Panagrolaimidae</taxon>
        <taxon>Panagrolaimus</taxon>
    </lineage>
</organism>
<dbReference type="WBParaSite" id="ES5_v2.g14241.t1">
    <property type="protein sequence ID" value="ES5_v2.g14241.t1"/>
    <property type="gene ID" value="ES5_v2.g14241"/>
</dbReference>
<reference evidence="2" key="1">
    <citation type="submission" date="2022-11" db="UniProtKB">
        <authorList>
            <consortium name="WormBaseParasite"/>
        </authorList>
    </citation>
    <scope>IDENTIFICATION</scope>
</reference>
<accession>A0AC34FCA8</accession>
<proteinExistence type="predicted"/>
<name>A0AC34FCA8_9BILA</name>
<evidence type="ECO:0000313" key="1">
    <source>
        <dbReference type="Proteomes" id="UP000887579"/>
    </source>
</evidence>
<dbReference type="Proteomes" id="UP000887579">
    <property type="component" value="Unplaced"/>
</dbReference>
<evidence type="ECO:0000313" key="2">
    <source>
        <dbReference type="WBParaSite" id="ES5_v2.g14241.t1"/>
    </source>
</evidence>
<protein>
    <submittedName>
        <fullName evidence="2">Innexin</fullName>
    </submittedName>
</protein>
<sequence length="381" mass="44926">MEPSNEESEPMIKKLNNDDAIDRLNYRYTSLFLAFLILFFGFKYYVNAPPIKCWLPDEIEESSKKYVENYCYFENTYFVSGAENEEFPLELLEGERYEQSYYRWIPTLLFFQLGLFLLPKYFWNILSWKTGLSVTRIINRSSYCSAKCGETSEASYAARHIRCVIVFNSRLHSCCGVNSLSFKYFLFKLLNFFNTYIQLLMLIRFLPSSTFGGFGLVRDLMNGNNWKLTGQFPRVTLCDFMFRNETTTLPIHATVKCLLTNNHFNEWLYIILWFWIFALNFLNFINLFYWLFTSAKNEWKIYFIQRQLDFAGKNCSEVEVLEFIKKWIKMDGITALRLINGNCGVSISSKIVAAMYDEYQLKTAKEVGNAFSRKRQNLTAV</sequence>